<name>A0A1R4JDB7_9ACTN</name>
<protein>
    <submittedName>
        <fullName evidence="2">Uncharacterized protein</fullName>
    </submittedName>
</protein>
<reference evidence="2 3" key="1">
    <citation type="submission" date="2017-02" db="EMBL/GenBank/DDBJ databases">
        <authorList>
            <person name="Peterson S.W."/>
        </authorList>
    </citation>
    <scope>NUCLEOTIDE SEQUENCE [LARGE SCALE GENOMIC DNA]</scope>
    <source>
        <strain evidence="2 3">LSP_Lj1</strain>
    </source>
</reference>
<dbReference type="AlphaFoldDB" id="A0A1R4JDB7"/>
<dbReference type="STRING" id="1255658.FM114_06910"/>
<dbReference type="EMBL" id="FUKQ01000026">
    <property type="protein sequence ID" value="SJN30090.1"/>
    <property type="molecule type" value="Genomic_DNA"/>
</dbReference>
<evidence type="ECO:0000256" key="1">
    <source>
        <dbReference type="SAM" id="MobiDB-lite"/>
    </source>
</evidence>
<evidence type="ECO:0000313" key="3">
    <source>
        <dbReference type="Proteomes" id="UP000188342"/>
    </source>
</evidence>
<gene>
    <name evidence="2" type="ORF">FM114_06910</name>
</gene>
<accession>A0A1R4JDB7</accession>
<dbReference type="Proteomes" id="UP000188342">
    <property type="component" value="Unassembled WGS sequence"/>
</dbReference>
<keyword evidence="3" id="KW-1185">Reference proteome</keyword>
<evidence type="ECO:0000313" key="2">
    <source>
        <dbReference type="EMBL" id="SJN30090.1"/>
    </source>
</evidence>
<feature type="region of interest" description="Disordered" evidence="1">
    <location>
        <begin position="1"/>
        <end position="54"/>
    </location>
</feature>
<organism evidence="2 3">
    <name type="scientific">Luteococcus japonicus LSP_Lj1</name>
    <dbReference type="NCBI Taxonomy" id="1255658"/>
    <lineage>
        <taxon>Bacteria</taxon>
        <taxon>Bacillati</taxon>
        <taxon>Actinomycetota</taxon>
        <taxon>Actinomycetes</taxon>
        <taxon>Propionibacteriales</taxon>
        <taxon>Propionibacteriaceae</taxon>
        <taxon>Luteococcus</taxon>
    </lineage>
</organism>
<proteinExistence type="predicted"/>
<sequence>MADEPQGPHHRRHGDRHQPLPAWLRGPDPTEDPGGQRPDQREDQGPRVLTPPVKGTVQHLVAHGQCQSAQHGKHWHLAAAPGR</sequence>